<organism evidence="1 2">
    <name type="scientific">Caldanaerovirga acetigignens</name>
    <dbReference type="NCBI Taxonomy" id="447595"/>
    <lineage>
        <taxon>Bacteria</taxon>
        <taxon>Bacillati</taxon>
        <taxon>Bacillota</taxon>
        <taxon>Clostridia</taxon>
        <taxon>Thermosediminibacterales</taxon>
        <taxon>Thermosediminibacteraceae</taxon>
        <taxon>Caldanaerovirga</taxon>
    </lineage>
</organism>
<evidence type="ECO:0000313" key="2">
    <source>
        <dbReference type="Proteomes" id="UP000184375"/>
    </source>
</evidence>
<dbReference type="STRING" id="447595.SAMN05660826_01934"/>
<keyword evidence="2" id="KW-1185">Reference proteome</keyword>
<accession>A0A1M7LIN5</accession>
<dbReference type="OrthoDB" id="44707at2"/>
<name>A0A1M7LIN5_9FIRM</name>
<dbReference type="RefSeq" id="WP_073257927.1">
    <property type="nucleotide sequence ID" value="NZ_FRCR01000012.1"/>
</dbReference>
<dbReference type="InterPro" id="IPR021799">
    <property type="entry name" value="PIN-like_prokaryotic"/>
</dbReference>
<evidence type="ECO:0000313" key="1">
    <source>
        <dbReference type="EMBL" id="SHM77902.1"/>
    </source>
</evidence>
<protein>
    <recommendedName>
        <fullName evidence="3">PIN domain-containing protein</fullName>
    </recommendedName>
</protein>
<evidence type="ECO:0008006" key="3">
    <source>
        <dbReference type="Google" id="ProtNLM"/>
    </source>
</evidence>
<dbReference type="Pfam" id="PF11848">
    <property type="entry name" value="DUF3368"/>
    <property type="match status" value="1"/>
</dbReference>
<reference evidence="2" key="1">
    <citation type="submission" date="2016-11" db="EMBL/GenBank/DDBJ databases">
        <authorList>
            <person name="Varghese N."/>
            <person name="Submissions S."/>
        </authorList>
    </citation>
    <scope>NUCLEOTIDE SEQUENCE [LARGE SCALE GENOMIC DNA]</scope>
    <source>
        <strain evidence="2">DSM 18802</strain>
    </source>
</reference>
<sequence>MIAISNATPIIALAKINQLSIMKAIFSEIIVPQEVYKEITLKEELDEVKRIKASDFIKVQKVKNEYAVKLIKKLMGSLCSPDR</sequence>
<dbReference type="PANTHER" id="PTHR39550:SF1">
    <property type="entry name" value="SLL0658 PROTEIN"/>
    <property type="match status" value="1"/>
</dbReference>
<dbReference type="PANTHER" id="PTHR39550">
    <property type="entry name" value="SLL0658 PROTEIN"/>
    <property type="match status" value="1"/>
</dbReference>
<gene>
    <name evidence="1" type="ORF">SAMN05660826_01934</name>
</gene>
<dbReference type="EMBL" id="FRCR01000012">
    <property type="protein sequence ID" value="SHM77902.1"/>
    <property type="molecule type" value="Genomic_DNA"/>
</dbReference>
<proteinExistence type="predicted"/>
<dbReference type="Proteomes" id="UP000184375">
    <property type="component" value="Unassembled WGS sequence"/>
</dbReference>
<dbReference type="AlphaFoldDB" id="A0A1M7LIN5"/>